<dbReference type="InParanoid" id="A0A1H9HPY7"/>
<sequence length="242" mass="27377">MHLTKSLSGLSDHHCTTSYGQARQAEREKPHGYNFPSALPSVYLVIVLLLLLTARLSAQNTSAPISFAGSTDFKVGYFGNIFSNQGLNIGAEHLWRERIKIKERRKGPKTIRRQLLLNGNIGYSTNFATQTQNGIFAYSGLTLRRVNAKSRELFIELNPLGFYRSMLPTTYEVAGDDVSRVSLPGRSYYAPSVAFGIGRFRKETKRSGWYFNLQYTVLTDYNAAVLPIFSLHFGRKFNFTRK</sequence>
<accession>A0A1H9HPY7</accession>
<dbReference type="STRING" id="478744.SAMN05444359_11346"/>
<evidence type="ECO:0000313" key="3">
    <source>
        <dbReference type="Proteomes" id="UP000199021"/>
    </source>
</evidence>
<dbReference type="RefSeq" id="WP_139211874.1">
    <property type="nucleotide sequence ID" value="NZ_FOFB01000013.1"/>
</dbReference>
<gene>
    <name evidence="2" type="ORF">SAMN05444359_11346</name>
</gene>
<dbReference type="EMBL" id="FOFB01000013">
    <property type="protein sequence ID" value="SEQ64404.1"/>
    <property type="molecule type" value="Genomic_DNA"/>
</dbReference>
<name>A0A1H9HPY7_9BACT</name>
<evidence type="ECO:0000256" key="1">
    <source>
        <dbReference type="SAM" id="Phobius"/>
    </source>
</evidence>
<reference evidence="3" key="1">
    <citation type="submission" date="2016-10" db="EMBL/GenBank/DDBJ databases">
        <authorList>
            <person name="Varghese N."/>
            <person name="Submissions S."/>
        </authorList>
    </citation>
    <scope>NUCLEOTIDE SEQUENCE [LARGE SCALE GENOMIC DNA]</scope>
    <source>
        <strain evidence="3">DSM 24740</strain>
    </source>
</reference>
<dbReference type="OrthoDB" id="1427586at2"/>
<keyword evidence="1" id="KW-1133">Transmembrane helix</keyword>
<organism evidence="2 3">
    <name type="scientific">Neolewinella agarilytica</name>
    <dbReference type="NCBI Taxonomy" id="478744"/>
    <lineage>
        <taxon>Bacteria</taxon>
        <taxon>Pseudomonadati</taxon>
        <taxon>Bacteroidota</taxon>
        <taxon>Saprospiria</taxon>
        <taxon>Saprospirales</taxon>
        <taxon>Lewinellaceae</taxon>
        <taxon>Neolewinella</taxon>
    </lineage>
</organism>
<protein>
    <recommendedName>
        <fullName evidence="4">Outer membrane protein beta-barrel domain-containing protein</fullName>
    </recommendedName>
</protein>
<dbReference type="AlphaFoldDB" id="A0A1H9HPY7"/>
<keyword evidence="1" id="KW-0812">Transmembrane</keyword>
<keyword evidence="3" id="KW-1185">Reference proteome</keyword>
<keyword evidence="1" id="KW-0472">Membrane</keyword>
<dbReference type="Proteomes" id="UP000199021">
    <property type="component" value="Unassembled WGS sequence"/>
</dbReference>
<feature type="transmembrane region" description="Helical" evidence="1">
    <location>
        <begin position="38"/>
        <end position="58"/>
    </location>
</feature>
<proteinExistence type="predicted"/>
<evidence type="ECO:0008006" key="4">
    <source>
        <dbReference type="Google" id="ProtNLM"/>
    </source>
</evidence>
<evidence type="ECO:0000313" key="2">
    <source>
        <dbReference type="EMBL" id="SEQ64404.1"/>
    </source>
</evidence>